<dbReference type="Pfam" id="PF00005">
    <property type="entry name" value="ABC_tran"/>
    <property type="match status" value="1"/>
</dbReference>
<dbReference type="InterPro" id="IPR003593">
    <property type="entry name" value="AAA+_ATPase"/>
</dbReference>
<dbReference type="PROSITE" id="PS50893">
    <property type="entry name" value="ABC_TRANSPORTER_2"/>
    <property type="match status" value="1"/>
</dbReference>
<dbReference type="GO" id="GO:0016887">
    <property type="term" value="F:ATP hydrolysis activity"/>
    <property type="evidence" value="ECO:0007669"/>
    <property type="project" value="InterPro"/>
</dbReference>
<gene>
    <name evidence="6" type="ORF">SAMN04488011_10697</name>
</gene>
<comment type="similarity">
    <text evidence="1">Belongs to the ABC transporter superfamily.</text>
</comment>
<keyword evidence="2" id="KW-0813">Transport</keyword>
<dbReference type="AlphaFoldDB" id="A0A1H8J6P3"/>
<keyword evidence="7" id="KW-1185">Reference proteome</keyword>
<dbReference type="SMART" id="SM00382">
    <property type="entry name" value="AAA"/>
    <property type="match status" value="1"/>
</dbReference>
<sequence>MPDTPLIDIADLGYRIDGRAILDGVSLTGSERRIGIVGRNGSGKSTLGRAICGLIPVTGRVRIAGVDVARDRRGALGAVGLLFQNPEHQIIFPTVAEELDFGLGQMGQRKPDRARAVADMLARFGREDWADRATQDLSHGQKQLVCLMAILLMAPRLIVLDEPFAGLDIPTAMQLSRVLDGLDCALVQISHAPADLQAYDRVVWLEQGRVAEDGAPDRVLAAYEARMRALGAGDAA</sequence>
<protein>
    <submittedName>
        <fullName evidence="6">Biotin transport system ATP-binding protein</fullName>
    </submittedName>
</protein>
<accession>A0A1H8J6P3</accession>
<dbReference type="Proteomes" id="UP000199372">
    <property type="component" value="Unassembled WGS sequence"/>
</dbReference>
<evidence type="ECO:0000313" key="6">
    <source>
        <dbReference type="EMBL" id="SEN76464.1"/>
    </source>
</evidence>
<dbReference type="SUPFAM" id="SSF52540">
    <property type="entry name" value="P-loop containing nucleoside triphosphate hydrolases"/>
    <property type="match status" value="1"/>
</dbReference>
<dbReference type="InterPro" id="IPR027417">
    <property type="entry name" value="P-loop_NTPase"/>
</dbReference>
<dbReference type="GO" id="GO:0043190">
    <property type="term" value="C:ATP-binding cassette (ABC) transporter complex"/>
    <property type="evidence" value="ECO:0007669"/>
    <property type="project" value="TreeGrafter"/>
</dbReference>
<dbReference type="Gene3D" id="3.40.50.300">
    <property type="entry name" value="P-loop containing nucleotide triphosphate hydrolases"/>
    <property type="match status" value="1"/>
</dbReference>
<evidence type="ECO:0000259" key="5">
    <source>
        <dbReference type="PROSITE" id="PS50893"/>
    </source>
</evidence>
<dbReference type="InterPro" id="IPR015856">
    <property type="entry name" value="ABC_transpr_CbiO/EcfA_su"/>
</dbReference>
<evidence type="ECO:0000256" key="4">
    <source>
        <dbReference type="ARBA" id="ARBA00022840"/>
    </source>
</evidence>
<dbReference type="GO" id="GO:0005524">
    <property type="term" value="F:ATP binding"/>
    <property type="evidence" value="ECO:0007669"/>
    <property type="project" value="UniProtKB-KW"/>
</dbReference>
<dbReference type="GO" id="GO:0042626">
    <property type="term" value="F:ATPase-coupled transmembrane transporter activity"/>
    <property type="evidence" value="ECO:0007669"/>
    <property type="project" value="TreeGrafter"/>
</dbReference>
<name>A0A1H8J6P3_9RHOB</name>
<dbReference type="PANTHER" id="PTHR43553">
    <property type="entry name" value="HEAVY METAL TRANSPORTER"/>
    <property type="match status" value="1"/>
</dbReference>
<dbReference type="InterPro" id="IPR003439">
    <property type="entry name" value="ABC_transporter-like_ATP-bd"/>
</dbReference>
<dbReference type="InterPro" id="IPR050095">
    <property type="entry name" value="ECF_ABC_transporter_ATP-bd"/>
</dbReference>
<dbReference type="EMBL" id="FOCM01000006">
    <property type="protein sequence ID" value="SEN76464.1"/>
    <property type="molecule type" value="Genomic_DNA"/>
</dbReference>
<dbReference type="OrthoDB" id="9782163at2"/>
<evidence type="ECO:0000256" key="3">
    <source>
        <dbReference type="ARBA" id="ARBA00022741"/>
    </source>
</evidence>
<dbReference type="PANTHER" id="PTHR43553:SF24">
    <property type="entry name" value="ENERGY-COUPLING FACTOR TRANSPORTER ATP-BINDING PROTEIN ECFA1"/>
    <property type="match status" value="1"/>
</dbReference>
<evidence type="ECO:0000313" key="7">
    <source>
        <dbReference type="Proteomes" id="UP000199372"/>
    </source>
</evidence>
<evidence type="ECO:0000256" key="2">
    <source>
        <dbReference type="ARBA" id="ARBA00022448"/>
    </source>
</evidence>
<keyword evidence="4 6" id="KW-0067">ATP-binding</keyword>
<feature type="domain" description="ABC transporter" evidence="5">
    <location>
        <begin position="7"/>
        <end position="232"/>
    </location>
</feature>
<dbReference type="CDD" id="cd03225">
    <property type="entry name" value="ABC_cobalt_CbiO_domain1"/>
    <property type="match status" value="1"/>
</dbReference>
<dbReference type="RefSeq" id="WP_091845966.1">
    <property type="nucleotide sequence ID" value="NZ_FOCM01000006.1"/>
</dbReference>
<evidence type="ECO:0000256" key="1">
    <source>
        <dbReference type="ARBA" id="ARBA00005417"/>
    </source>
</evidence>
<organism evidence="6 7">
    <name type="scientific">Palleronia pelagia</name>
    <dbReference type="NCBI Taxonomy" id="387096"/>
    <lineage>
        <taxon>Bacteria</taxon>
        <taxon>Pseudomonadati</taxon>
        <taxon>Pseudomonadota</taxon>
        <taxon>Alphaproteobacteria</taxon>
        <taxon>Rhodobacterales</taxon>
        <taxon>Roseobacteraceae</taxon>
        <taxon>Palleronia</taxon>
    </lineage>
</organism>
<reference evidence="7" key="1">
    <citation type="submission" date="2016-10" db="EMBL/GenBank/DDBJ databases">
        <authorList>
            <person name="Varghese N."/>
            <person name="Submissions S."/>
        </authorList>
    </citation>
    <scope>NUCLEOTIDE SEQUENCE [LARGE SCALE GENOMIC DNA]</scope>
    <source>
        <strain evidence="7">DSM 26893</strain>
    </source>
</reference>
<proteinExistence type="inferred from homology"/>
<keyword evidence="3" id="KW-0547">Nucleotide-binding</keyword>